<dbReference type="AlphaFoldDB" id="A0A2K9P3T5"/>
<dbReference type="GeneID" id="98063113"/>
<proteinExistence type="predicted"/>
<keyword evidence="2" id="KW-1185">Reference proteome</keyword>
<dbReference type="KEGG" id="mpec:B9O19_01726"/>
<protein>
    <submittedName>
        <fullName evidence="1">Uncharacterized protein</fullName>
    </submittedName>
</protein>
<accession>A0A2K9P3T5</accession>
<dbReference type="RefSeq" id="WP_102366045.1">
    <property type="nucleotide sequence ID" value="NZ_CP020991.1"/>
</dbReference>
<name>A0A2K9P3T5_9FIRM</name>
<evidence type="ECO:0000313" key="2">
    <source>
        <dbReference type="Proteomes" id="UP000235589"/>
    </source>
</evidence>
<organism evidence="1 2">
    <name type="scientific">Monoglobus pectinilyticus</name>
    <dbReference type="NCBI Taxonomy" id="1981510"/>
    <lineage>
        <taxon>Bacteria</taxon>
        <taxon>Bacillati</taxon>
        <taxon>Bacillota</taxon>
        <taxon>Clostridia</taxon>
        <taxon>Monoglobales</taxon>
        <taxon>Monoglobaceae</taxon>
        <taxon>Monoglobus</taxon>
    </lineage>
</organism>
<evidence type="ECO:0000313" key="1">
    <source>
        <dbReference type="EMBL" id="AUO19880.1"/>
    </source>
</evidence>
<reference evidence="1 2" key="1">
    <citation type="submission" date="2017-04" db="EMBL/GenBank/DDBJ databases">
        <title>Monoglobus pectinilyticus 14 draft genome.</title>
        <authorList>
            <person name="Kim C."/>
            <person name="Rosendale D.I."/>
            <person name="Kelly W.J."/>
            <person name="Tannock G.W."/>
            <person name="Patchett M.L."/>
            <person name="Jordens J.Z."/>
        </authorList>
    </citation>
    <scope>NUCLEOTIDE SEQUENCE [LARGE SCALE GENOMIC DNA]</scope>
    <source>
        <strain evidence="1 2">14</strain>
    </source>
</reference>
<sequence length="73" mass="8899">MIYRYTYEKESYHHIDIGSYTSYAVKVYKDSDCVEYLPDLFDEAKKALRFTRLCEALYMEPKYIYDFLDIIIK</sequence>
<gene>
    <name evidence="1" type="ORF">B9O19_01726</name>
</gene>
<dbReference type="EMBL" id="CP020991">
    <property type="protein sequence ID" value="AUO19880.1"/>
    <property type="molecule type" value="Genomic_DNA"/>
</dbReference>
<dbReference type="Proteomes" id="UP000235589">
    <property type="component" value="Chromosome"/>
</dbReference>